<feature type="transmembrane region" description="Helical" evidence="1">
    <location>
        <begin position="51"/>
        <end position="71"/>
    </location>
</feature>
<proteinExistence type="predicted"/>
<sequence>MSSAARPGGETSRRSPISVESVTAGALLVVGVAYGVGALNEGFGSVHDTGAGFFPFLVAVILVPAAAFVLVQELRGTATSAPADEDEEDFQGEVHWPRIGGVLVASAVVPAVGDDVGLVTTLSVAMIVIAKIMGLKGWWAPVALGVAFGVATWLIFVQWLYVPLPAGRLGLA</sequence>
<comment type="caution">
    <text evidence="3">The sequence shown here is derived from an EMBL/GenBank/DDBJ whole genome shotgun (WGS) entry which is preliminary data.</text>
</comment>
<dbReference type="Pfam" id="PF07331">
    <property type="entry name" value="TctB"/>
    <property type="match status" value="1"/>
</dbReference>
<dbReference type="OrthoDB" id="3544414at2"/>
<dbReference type="EMBL" id="VDUX01000004">
    <property type="protein sequence ID" value="TXL60722.1"/>
    <property type="molecule type" value="Genomic_DNA"/>
</dbReference>
<feature type="domain" description="DUF1468" evidence="2">
    <location>
        <begin position="24"/>
        <end position="165"/>
    </location>
</feature>
<gene>
    <name evidence="3" type="ORF">FHP06_09855</name>
</gene>
<dbReference type="RefSeq" id="WP_147686277.1">
    <property type="nucleotide sequence ID" value="NZ_VDUX01000004.1"/>
</dbReference>
<organism evidence="3 4">
    <name type="scientific">Aeromicrobium terrae</name>
    <dbReference type="NCBI Taxonomy" id="2498846"/>
    <lineage>
        <taxon>Bacteria</taxon>
        <taxon>Bacillati</taxon>
        <taxon>Actinomycetota</taxon>
        <taxon>Actinomycetes</taxon>
        <taxon>Propionibacteriales</taxon>
        <taxon>Nocardioidaceae</taxon>
        <taxon>Aeromicrobium</taxon>
    </lineage>
</organism>
<evidence type="ECO:0000313" key="4">
    <source>
        <dbReference type="Proteomes" id="UP000321571"/>
    </source>
</evidence>
<reference evidence="3 4" key="1">
    <citation type="submission" date="2019-06" db="EMBL/GenBank/DDBJ databases">
        <title>Aeromicrobium sp. nov., isolated from a maize field.</title>
        <authorList>
            <person name="Lin S.-Y."/>
            <person name="Tsai C.-F."/>
            <person name="Young C.-C."/>
        </authorList>
    </citation>
    <scope>NUCLEOTIDE SEQUENCE [LARGE SCALE GENOMIC DNA]</scope>
    <source>
        <strain evidence="3 4">CC-CFT486</strain>
    </source>
</reference>
<keyword evidence="4" id="KW-1185">Reference proteome</keyword>
<evidence type="ECO:0000256" key="1">
    <source>
        <dbReference type="SAM" id="Phobius"/>
    </source>
</evidence>
<feature type="transmembrane region" description="Helical" evidence="1">
    <location>
        <begin position="138"/>
        <end position="161"/>
    </location>
</feature>
<evidence type="ECO:0000259" key="2">
    <source>
        <dbReference type="Pfam" id="PF07331"/>
    </source>
</evidence>
<feature type="transmembrane region" description="Helical" evidence="1">
    <location>
        <begin position="21"/>
        <end position="39"/>
    </location>
</feature>
<dbReference type="InterPro" id="IPR009936">
    <property type="entry name" value="DUF1468"/>
</dbReference>
<protein>
    <submittedName>
        <fullName evidence="3">Tripartite tricarboxylate transporter TctB family protein</fullName>
    </submittedName>
</protein>
<keyword evidence="1" id="KW-0472">Membrane</keyword>
<name>A0A5C8NHT4_9ACTN</name>
<dbReference type="AlphaFoldDB" id="A0A5C8NHT4"/>
<dbReference type="Proteomes" id="UP000321571">
    <property type="component" value="Unassembled WGS sequence"/>
</dbReference>
<keyword evidence="1" id="KW-0812">Transmembrane</keyword>
<accession>A0A5C8NHT4</accession>
<keyword evidence="1" id="KW-1133">Transmembrane helix</keyword>
<evidence type="ECO:0000313" key="3">
    <source>
        <dbReference type="EMBL" id="TXL60722.1"/>
    </source>
</evidence>